<dbReference type="AlphaFoldDB" id="A0A835BF45"/>
<organism evidence="2 3">
    <name type="scientific">Digitaria exilis</name>
    <dbReference type="NCBI Taxonomy" id="1010633"/>
    <lineage>
        <taxon>Eukaryota</taxon>
        <taxon>Viridiplantae</taxon>
        <taxon>Streptophyta</taxon>
        <taxon>Embryophyta</taxon>
        <taxon>Tracheophyta</taxon>
        <taxon>Spermatophyta</taxon>
        <taxon>Magnoliopsida</taxon>
        <taxon>Liliopsida</taxon>
        <taxon>Poales</taxon>
        <taxon>Poaceae</taxon>
        <taxon>PACMAD clade</taxon>
        <taxon>Panicoideae</taxon>
        <taxon>Panicodae</taxon>
        <taxon>Paniceae</taxon>
        <taxon>Anthephorinae</taxon>
        <taxon>Digitaria</taxon>
    </lineage>
</organism>
<dbReference type="InterPro" id="IPR036574">
    <property type="entry name" value="Scorpion_toxin-like_sf"/>
</dbReference>
<dbReference type="Proteomes" id="UP000636709">
    <property type="component" value="Unassembled WGS sequence"/>
</dbReference>
<keyword evidence="1" id="KW-0732">Signal</keyword>
<evidence type="ECO:0000256" key="1">
    <source>
        <dbReference type="SAM" id="SignalP"/>
    </source>
</evidence>
<evidence type="ECO:0008006" key="4">
    <source>
        <dbReference type="Google" id="ProtNLM"/>
    </source>
</evidence>
<reference evidence="2" key="1">
    <citation type="submission" date="2020-07" db="EMBL/GenBank/DDBJ databases">
        <title>Genome sequence and genetic diversity analysis of an under-domesticated orphan crop, white fonio (Digitaria exilis).</title>
        <authorList>
            <person name="Bennetzen J.L."/>
            <person name="Chen S."/>
            <person name="Ma X."/>
            <person name="Wang X."/>
            <person name="Yssel A.E.J."/>
            <person name="Chaluvadi S.R."/>
            <person name="Johnson M."/>
            <person name="Gangashetty P."/>
            <person name="Hamidou F."/>
            <person name="Sanogo M.D."/>
            <person name="Zwaenepoel A."/>
            <person name="Wallace J."/>
            <person name="Van De Peer Y."/>
            <person name="Van Deynze A."/>
        </authorList>
    </citation>
    <scope>NUCLEOTIDE SEQUENCE</scope>
    <source>
        <tissue evidence="2">Leaves</tissue>
    </source>
</reference>
<dbReference type="SUPFAM" id="SSF57095">
    <property type="entry name" value="Scorpion toxin-like"/>
    <property type="match status" value="1"/>
</dbReference>
<gene>
    <name evidence="2" type="ORF">HU200_042977</name>
</gene>
<evidence type="ECO:0000313" key="3">
    <source>
        <dbReference type="Proteomes" id="UP000636709"/>
    </source>
</evidence>
<feature type="chain" id="PRO_5032986462" description="Knottin scorpion toxin-like domain-containing protein" evidence="1">
    <location>
        <begin position="24"/>
        <end position="99"/>
    </location>
</feature>
<evidence type="ECO:0000313" key="2">
    <source>
        <dbReference type="EMBL" id="KAF8687296.1"/>
    </source>
</evidence>
<feature type="signal peptide" evidence="1">
    <location>
        <begin position="1"/>
        <end position="23"/>
    </location>
</feature>
<comment type="caution">
    <text evidence="2">The sequence shown here is derived from an EMBL/GenBank/DDBJ whole genome shotgun (WGS) entry which is preliminary data.</text>
</comment>
<dbReference type="EMBL" id="JACEFO010002056">
    <property type="protein sequence ID" value="KAF8687296.1"/>
    <property type="molecule type" value="Genomic_DNA"/>
</dbReference>
<name>A0A835BF45_9POAL</name>
<protein>
    <recommendedName>
        <fullName evidence="4">Knottin scorpion toxin-like domain-containing protein</fullName>
    </recommendedName>
</protein>
<dbReference type="OrthoDB" id="685620at2759"/>
<dbReference type="Gene3D" id="3.30.30.10">
    <property type="entry name" value="Knottin, scorpion toxin-like"/>
    <property type="match status" value="1"/>
</dbReference>
<proteinExistence type="predicted"/>
<keyword evidence="3" id="KW-1185">Reference proteome</keyword>
<accession>A0A835BF45</accession>
<sequence length="99" mass="10685">MTPSGRNISATLLLVAIVAVCIAFTPAESALVGGYPCKNHLSGNYKGVCWSMINDDGCRRTCLNERSDNISGMCLSFQCWCYRCTPDETASTASAPIRQ</sequence>